<name>A0A0L0ULG1_9BASI</name>
<protein>
    <submittedName>
        <fullName evidence="1">Uncharacterized protein</fullName>
    </submittedName>
</protein>
<evidence type="ECO:0000313" key="1">
    <source>
        <dbReference type="EMBL" id="KNE87922.1"/>
    </source>
</evidence>
<dbReference type="OrthoDB" id="2507499at2759"/>
<sequence length="127" mass="14803">MSKPFLTSCYDLARCLLKREKGTSPVPPPPSALERRRLEGYFNVSPDAPADSAGIRIQQREVVSISSNSRIDQDYIDYVHGTMRRWGITRFTMAWDDNYDDRYNQIMGQFFLRVWKWGITFGRFGLV</sequence>
<accession>A0A0L0ULG1</accession>
<comment type="caution">
    <text evidence="1">The sequence shown here is derived from an EMBL/GenBank/DDBJ whole genome shotgun (WGS) entry which is preliminary data.</text>
</comment>
<evidence type="ECO:0000313" key="2">
    <source>
        <dbReference type="Proteomes" id="UP000054564"/>
    </source>
</evidence>
<organism evidence="1 2">
    <name type="scientific">Puccinia striiformis f. sp. tritici PST-78</name>
    <dbReference type="NCBI Taxonomy" id="1165861"/>
    <lineage>
        <taxon>Eukaryota</taxon>
        <taxon>Fungi</taxon>
        <taxon>Dikarya</taxon>
        <taxon>Basidiomycota</taxon>
        <taxon>Pucciniomycotina</taxon>
        <taxon>Pucciniomycetes</taxon>
        <taxon>Pucciniales</taxon>
        <taxon>Pucciniaceae</taxon>
        <taxon>Puccinia</taxon>
    </lineage>
</organism>
<dbReference type="EMBL" id="AJIL01003696">
    <property type="protein sequence ID" value="KNE87922.1"/>
    <property type="molecule type" value="Genomic_DNA"/>
</dbReference>
<proteinExistence type="predicted"/>
<dbReference type="Proteomes" id="UP000054564">
    <property type="component" value="Unassembled WGS sequence"/>
</dbReference>
<gene>
    <name evidence="1" type="ORF">PSTG_18684</name>
</gene>
<feature type="non-terminal residue" evidence="1">
    <location>
        <position position="127"/>
    </location>
</feature>
<reference evidence="2" key="1">
    <citation type="submission" date="2014-03" db="EMBL/GenBank/DDBJ databases">
        <title>The Genome Sequence of Puccinia striiformis f. sp. tritici PST-78.</title>
        <authorList>
            <consortium name="The Broad Institute Genome Sequencing Platform"/>
            <person name="Cuomo C."/>
            <person name="Hulbert S."/>
            <person name="Chen X."/>
            <person name="Walker B."/>
            <person name="Young S.K."/>
            <person name="Zeng Q."/>
            <person name="Gargeya S."/>
            <person name="Fitzgerald M."/>
            <person name="Haas B."/>
            <person name="Abouelleil A."/>
            <person name="Alvarado L."/>
            <person name="Arachchi H.M."/>
            <person name="Berlin A.M."/>
            <person name="Chapman S.B."/>
            <person name="Goldberg J."/>
            <person name="Griggs A."/>
            <person name="Gujja S."/>
            <person name="Hansen M."/>
            <person name="Howarth C."/>
            <person name="Imamovic A."/>
            <person name="Larimer J."/>
            <person name="McCowan C."/>
            <person name="Montmayeur A."/>
            <person name="Murphy C."/>
            <person name="Neiman D."/>
            <person name="Pearson M."/>
            <person name="Priest M."/>
            <person name="Roberts A."/>
            <person name="Saif S."/>
            <person name="Shea T."/>
            <person name="Sisk P."/>
            <person name="Sykes S."/>
            <person name="Wortman J."/>
            <person name="Nusbaum C."/>
            <person name="Birren B."/>
        </authorList>
    </citation>
    <scope>NUCLEOTIDE SEQUENCE [LARGE SCALE GENOMIC DNA]</scope>
    <source>
        <strain evidence="2">race PST-78</strain>
    </source>
</reference>
<dbReference type="AlphaFoldDB" id="A0A0L0ULG1"/>
<keyword evidence="2" id="KW-1185">Reference proteome</keyword>